<sequence length="405" mass="45897">MEHTLALVALTMFLLSYATDSAGDFTAVSKLRRNSQVTGGLCAHLIEPAGFPCIEHSTETKDGYLLGLQRVSSRSTIVRGEMGPPVLLIHGLFMAGDAWFMNSASESLGFILAEQGFDVWVGNVRGTRWSHGHVSLSVKNKEFWDWSWEELALYDLAEMIRYVNSITKAKILVVGHSQGTIMSLAAFTKPDIVEMVKAAALLCPISYLDHITTNFVLRLVKMRLDEIILGLGIHQLNFKSNMGTQIMDMMCEGHIHCDIWLSAITGKNCCFNDSRIDFYLEYEPQPSSSKNLHHLFQMIRKGNFAMYDYGMWRNLMHYKQPEPPEFDISQIPTSLPLWMGYGGNDALADVIDVQHTLKKLKPKPDLLYIEEYGHIDFLLSIRAKEDVYDDMIMFFNSVQKISSFK</sequence>
<keyword evidence="3 7" id="KW-0378">Hydrolase</keyword>
<dbReference type="STRING" id="4097.A0A1S3ZB42"/>
<evidence type="ECO:0000256" key="1">
    <source>
        <dbReference type="ARBA" id="ARBA00010701"/>
    </source>
</evidence>
<dbReference type="GeneID" id="107784891"/>
<evidence type="ECO:0000256" key="3">
    <source>
        <dbReference type="ARBA" id="ARBA00022801"/>
    </source>
</evidence>
<gene>
    <name evidence="9" type="primary">LOC107784891</name>
</gene>
<dbReference type="KEGG" id="nta:107784891"/>
<dbReference type="Proteomes" id="UP000790787">
    <property type="component" value="Chromosome 4"/>
</dbReference>
<evidence type="ECO:0000256" key="5">
    <source>
        <dbReference type="ARBA" id="ARBA00023098"/>
    </source>
</evidence>
<dbReference type="OrthoDB" id="9974421at2759"/>
<dbReference type="InterPro" id="IPR029058">
    <property type="entry name" value="AB_hydrolase_fold"/>
</dbReference>
<dbReference type="PIRSF" id="PIRSF000862">
    <property type="entry name" value="Steryl_ester_lip"/>
    <property type="match status" value="1"/>
</dbReference>
<dbReference type="PaxDb" id="4097-A0A1S3ZB42"/>
<dbReference type="AlphaFoldDB" id="A0A1S3ZB42"/>
<dbReference type="Pfam" id="PF04083">
    <property type="entry name" value="Abhydro_lipase"/>
    <property type="match status" value="1"/>
</dbReference>
<reference evidence="8" key="1">
    <citation type="journal article" date="2014" name="Nat. Commun.">
        <title>The tobacco genome sequence and its comparison with those of tomato and potato.</title>
        <authorList>
            <person name="Sierro N."/>
            <person name="Battey J.N."/>
            <person name="Ouadi S."/>
            <person name="Bakaher N."/>
            <person name="Bovet L."/>
            <person name="Willig A."/>
            <person name="Goepfert S."/>
            <person name="Peitsch M.C."/>
            <person name="Ivanov N.V."/>
        </authorList>
    </citation>
    <scope>NUCLEOTIDE SEQUENCE [LARGE SCALE GENOMIC DNA]</scope>
</reference>
<dbReference type="Gene3D" id="3.40.50.1820">
    <property type="entry name" value="alpha/beta hydrolase"/>
    <property type="match status" value="1"/>
</dbReference>
<accession>A0A1S3ZB42</accession>
<dbReference type="InterPro" id="IPR006693">
    <property type="entry name" value="AB_hydrolase_lipase"/>
</dbReference>
<evidence type="ECO:0000256" key="2">
    <source>
        <dbReference type="ARBA" id="ARBA00022729"/>
    </source>
</evidence>
<reference evidence="9" key="2">
    <citation type="submission" date="2025-08" db="UniProtKB">
        <authorList>
            <consortium name="RefSeq"/>
        </authorList>
    </citation>
    <scope>IDENTIFICATION</scope>
</reference>
<dbReference type="PANTHER" id="PTHR11005">
    <property type="entry name" value="LYSOSOMAL ACID LIPASE-RELATED"/>
    <property type="match status" value="1"/>
</dbReference>
<evidence type="ECO:0000313" key="8">
    <source>
        <dbReference type="Proteomes" id="UP000790787"/>
    </source>
</evidence>
<organism evidence="8 9">
    <name type="scientific">Nicotiana tabacum</name>
    <name type="common">Common tobacco</name>
    <dbReference type="NCBI Taxonomy" id="4097"/>
    <lineage>
        <taxon>Eukaryota</taxon>
        <taxon>Viridiplantae</taxon>
        <taxon>Streptophyta</taxon>
        <taxon>Embryophyta</taxon>
        <taxon>Tracheophyta</taxon>
        <taxon>Spermatophyta</taxon>
        <taxon>Magnoliopsida</taxon>
        <taxon>eudicotyledons</taxon>
        <taxon>Gunneridae</taxon>
        <taxon>Pentapetalae</taxon>
        <taxon>asterids</taxon>
        <taxon>lamiids</taxon>
        <taxon>Solanales</taxon>
        <taxon>Solanaceae</taxon>
        <taxon>Nicotianoideae</taxon>
        <taxon>Nicotianeae</taxon>
        <taxon>Nicotiana</taxon>
    </lineage>
</organism>
<dbReference type="InterPro" id="IPR025483">
    <property type="entry name" value="Lipase_euk"/>
</dbReference>
<dbReference type="GO" id="GO:0016298">
    <property type="term" value="F:lipase activity"/>
    <property type="evidence" value="ECO:0000318"/>
    <property type="project" value="GO_Central"/>
</dbReference>
<keyword evidence="6" id="KW-0325">Glycoprotein</keyword>
<dbReference type="GO" id="GO:0006629">
    <property type="term" value="P:lipid metabolic process"/>
    <property type="evidence" value="ECO:0000318"/>
    <property type="project" value="GO_Central"/>
</dbReference>
<dbReference type="SUPFAM" id="SSF53474">
    <property type="entry name" value="alpha/beta-Hydrolases"/>
    <property type="match status" value="1"/>
</dbReference>
<keyword evidence="8" id="KW-1185">Reference proteome</keyword>
<dbReference type="SMR" id="A0A1S3ZB42"/>
<name>A0A1S3ZB42_TOBAC</name>
<evidence type="ECO:0000256" key="4">
    <source>
        <dbReference type="ARBA" id="ARBA00022963"/>
    </source>
</evidence>
<evidence type="ECO:0000256" key="7">
    <source>
        <dbReference type="PIRNR" id="PIRNR000862"/>
    </source>
</evidence>
<keyword evidence="5" id="KW-0443">Lipid metabolism</keyword>
<evidence type="ECO:0000256" key="6">
    <source>
        <dbReference type="ARBA" id="ARBA00023180"/>
    </source>
</evidence>
<dbReference type="RefSeq" id="XP_016461569.1">
    <property type="nucleotide sequence ID" value="XM_016606083.1"/>
</dbReference>
<protein>
    <recommendedName>
        <fullName evidence="7">Lipase</fullName>
    </recommendedName>
</protein>
<proteinExistence type="inferred from homology"/>
<dbReference type="FunFam" id="3.40.50.1820:FF:000057">
    <property type="entry name" value="Lipase"/>
    <property type="match status" value="1"/>
</dbReference>
<keyword evidence="4 7" id="KW-0442">Lipid degradation</keyword>
<dbReference type="GO" id="GO:0016042">
    <property type="term" value="P:lipid catabolic process"/>
    <property type="evidence" value="ECO:0007669"/>
    <property type="project" value="UniProtKB-KW"/>
</dbReference>
<dbReference type="OMA" id="FANNWEV"/>
<evidence type="ECO:0000313" key="9">
    <source>
        <dbReference type="RefSeq" id="XP_016461569.1"/>
    </source>
</evidence>
<comment type="similarity">
    <text evidence="1 7">Belongs to the AB hydrolase superfamily. Lipase family.</text>
</comment>
<keyword evidence="2" id="KW-0732">Signal</keyword>